<dbReference type="InterPro" id="IPR000477">
    <property type="entry name" value="RT_dom"/>
</dbReference>
<gene>
    <name evidence="2" type="ORF">PR048_009019</name>
</gene>
<proteinExistence type="predicted"/>
<name>A0ABQ9HYQ2_9NEOP</name>
<dbReference type="PANTHER" id="PTHR36688:SF1">
    <property type="entry name" value="ENDONUCLEASE_EXONUCLEASE_PHOSPHATASE DOMAIN-CONTAINING PROTEIN"/>
    <property type="match status" value="1"/>
</dbReference>
<organism evidence="2 3">
    <name type="scientific">Dryococelus australis</name>
    <dbReference type="NCBI Taxonomy" id="614101"/>
    <lineage>
        <taxon>Eukaryota</taxon>
        <taxon>Metazoa</taxon>
        <taxon>Ecdysozoa</taxon>
        <taxon>Arthropoda</taxon>
        <taxon>Hexapoda</taxon>
        <taxon>Insecta</taxon>
        <taxon>Pterygota</taxon>
        <taxon>Neoptera</taxon>
        <taxon>Polyneoptera</taxon>
        <taxon>Phasmatodea</taxon>
        <taxon>Verophasmatodea</taxon>
        <taxon>Anareolatae</taxon>
        <taxon>Phasmatidae</taxon>
        <taxon>Eurycanthinae</taxon>
        <taxon>Dryococelus</taxon>
    </lineage>
</organism>
<dbReference type="Proteomes" id="UP001159363">
    <property type="component" value="Chromosome 3"/>
</dbReference>
<keyword evidence="3" id="KW-1185">Reference proteome</keyword>
<comment type="caution">
    <text evidence="2">The sequence shown here is derived from an EMBL/GenBank/DDBJ whole genome shotgun (WGS) entry which is preliminary data.</text>
</comment>
<dbReference type="Pfam" id="PF00078">
    <property type="entry name" value="RVT_1"/>
    <property type="match status" value="1"/>
</dbReference>
<dbReference type="PANTHER" id="PTHR36688">
    <property type="entry name" value="ENDO/EXONUCLEASE/PHOSPHATASE DOMAIN-CONTAINING PROTEIN"/>
    <property type="match status" value="1"/>
</dbReference>
<protein>
    <recommendedName>
        <fullName evidence="1">Reverse transcriptase domain-containing protein</fullName>
    </recommendedName>
</protein>
<reference evidence="2 3" key="1">
    <citation type="submission" date="2023-02" db="EMBL/GenBank/DDBJ databases">
        <title>LHISI_Scaffold_Assembly.</title>
        <authorList>
            <person name="Stuart O.P."/>
            <person name="Cleave R."/>
            <person name="Magrath M.J.L."/>
            <person name="Mikheyev A.S."/>
        </authorList>
    </citation>
    <scope>NUCLEOTIDE SEQUENCE [LARGE SCALE GENOMIC DNA]</scope>
    <source>
        <strain evidence="2">Daus_M_001</strain>
        <tissue evidence="2">Leg muscle</tissue>
    </source>
</reference>
<evidence type="ECO:0000313" key="2">
    <source>
        <dbReference type="EMBL" id="KAJ8889520.1"/>
    </source>
</evidence>
<sequence length="295" mass="34091">MNTCLSTLQRPKIWHKAKVVALPKFGKVSMDPKNFRPVSLLCVGFIDLSAAYGTVNHKRLTSKFYNITRDYNMTQFIQCLLQNRQYFGILYNKNSRWGYQENGLPQGSVLAPMLYNINTNDQPIGMDTKSFIYADDKATAAQGKTFEEVERKLTIALEALSKYYDKNHLKPNTGKTQVCAFHLRNKDSKRKPNITCRSQQLYHCVTPKYLGVKLYRTLTYKAHCEDTELKICTWNETGHIVTGCLRPTPVGKMYQLMGIAPPDNRRRSIAENEKMKQESDLRHHFFDYAPLNDRD</sequence>
<accession>A0ABQ9HYQ2</accession>
<dbReference type="InterPro" id="IPR052560">
    <property type="entry name" value="RdDP_mobile_element"/>
</dbReference>
<evidence type="ECO:0000313" key="3">
    <source>
        <dbReference type="Proteomes" id="UP001159363"/>
    </source>
</evidence>
<feature type="domain" description="Reverse transcriptase" evidence="1">
    <location>
        <begin position="1"/>
        <end position="214"/>
    </location>
</feature>
<dbReference type="InterPro" id="IPR043502">
    <property type="entry name" value="DNA/RNA_pol_sf"/>
</dbReference>
<dbReference type="SUPFAM" id="SSF56672">
    <property type="entry name" value="DNA/RNA polymerases"/>
    <property type="match status" value="1"/>
</dbReference>
<dbReference type="PROSITE" id="PS50878">
    <property type="entry name" value="RT_POL"/>
    <property type="match status" value="1"/>
</dbReference>
<dbReference type="EMBL" id="JARBHB010000003">
    <property type="protein sequence ID" value="KAJ8889520.1"/>
    <property type="molecule type" value="Genomic_DNA"/>
</dbReference>
<evidence type="ECO:0000259" key="1">
    <source>
        <dbReference type="PROSITE" id="PS50878"/>
    </source>
</evidence>